<dbReference type="AlphaFoldDB" id="A0A9P6Y0U9"/>
<organism evidence="5 6">
    <name type="scientific">Rhizopus oryzae</name>
    <name type="common">Mucormycosis agent</name>
    <name type="synonym">Rhizopus arrhizus var. delemar</name>
    <dbReference type="NCBI Taxonomy" id="64495"/>
    <lineage>
        <taxon>Eukaryota</taxon>
        <taxon>Fungi</taxon>
        <taxon>Fungi incertae sedis</taxon>
        <taxon>Mucoromycota</taxon>
        <taxon>Mucoromycotina</taxon>
        <taxon>Mucoromycetes</taxon>
        <taxon>Mucorales</taxon>
        <taxon>Mucorineae</taxon>
        <taxon>Rhizopodaceae</taxon>
        <taxon>Rhizopus</taxon>
    </lineage>
</organism>
<evidence type="ECO:0000256" key="1">
    <source>
        <dbReference type="PIRSR" id="PIRSR601310-1"/>
    </source>
</evidence>
<dbReference type="InterPro" id="IPR036265">
    <property type="entry name" value="HIT-like_sf"/>
</dbReference>
<evidence type="ECO:0000259" key="4">
    <source>
        <dbReference type="PROSITE" id="PS51084"/>
    </source>
</evidence>
<dbReference type="OrthoDB" id="20273at2759"/>
<dbReference type="SUPFAM" id="SSF54197">
    <property type="entry name" value="HIT-like"/>
    <property type="match status" value="1"/>
</dbReference>
<gene>
    <name evidence="5" type="ORF">G6F51_010959</name>
</gene>
<dbReference type="PRINTS" id="PR00332">
    <property type="entry name" value="HISTRIAD"/>
</dbReference>
<dbReference type="Pfam" id="PF01230">
    <property type="entry name" value="HIT"/>
    <property type="match status" value="1"/>
</dbReference>
<dbReference type="PROSITE" id="PS00892">
    <property type="entry name" value="HIT_1"/>
    <property type="match status" value="1"/>
</dbReference>
<dbReference type="GO" id="GO:0009117">
    <property type="term" value="P:nucleotide metabolic process"/>
    <property type="evidence" value="ECO:0007669"/>
    <property type="project" value="TreeGrafter"/>
</dbReference>
<feature type="active site" description="Tele-AMP-histidine intermediate" evidence="1">
    <location>
        <position position="336"/>
    </location>
</feature>
<comment type="caution">
    <text evidence="5">The sequence shown here is derived from an EMBL/GenBank/DDBJ whole genome shotgun (WGS) entry which is preliminary data.</text>
</comment>
<dbReference type="GO" id="GO:0003824">
    <property type="term" value="F:catalytic activity"/>
    <property type="evidence" value="ECO:0007669"/>
    <property type="project" value="InterPro"/>
</dbReference>
<dbReference type="PANTHER" id="PTHR46648">
    <property type="entry name" value="HIT FAMILY PROTEIN 1"/>
    <property type="match status" value="1"/>
</dbReference>
<dbReference type="Gene3D" id="2.60.40.1820">
    <property type="match status" value="1"/>
</dbReference>
<feature type="domain" description="HIT" evidence="4">
    <location>
        <begin position="246"/>
        <end position="350"/>
    </location>
</feature>
<dbReference type="PANTHER" id="PTHR46648:SF1">
    <property type="entry name" value="ADENOSINE 5'-MONOPHOSPHORAMIDASE HNT1"/>
    <property type="match status" value="1"/>
</dbReference>
<accession>A0A9P6Y0U9</accession>
<evidence type="ECO:0000256" key="3">
    <source>
        <dbReference type="PROSITE-ProRule" id="PRU00464"/>
    </source>
</evidence>
<dbReference type="InterPro" id="IPR011146">
    <property type="entry name" value="HIT-like"/>
</dbReference>
<dbReference type="InterPro" id="IPR019808">
    <property type="entry name" value="Histidine_triad_CS"/>
</dbReference>
<sequence>MTHYYSQLQQQVCYDPHPMYNVNQHIRPATNEGYQKEMTPMMTEKHVVYSDPPMTCCDRLCCGCLIITGILVSQFKVPKVDFTGIQGIPSFGKNETMISLRFDLGYSVKNDNIESVTFSSLKAQAFYHGYDHTSIGGGELNDLHISSNAITTIQFPFTIMIDIASQEDQAIVFKLMSDCGLGGNRQEKIRLDYRVEATIDIIGLSIQIPYSDTVDFDCPMNKTLDTLDPFVLDLMGINSTEFNNNASMPIDLNEIPSFKLMETEKSFGFMDIDPLSEGHVLVIPKYHAEFMHQVPDEYLAEMMPSAKKMMKAIGCSEYNILQNNGRLAHQAVPHVHFHLIPKTKETGLGLRWKPLGKSIDEIKKEYEKIMQRL</sequence>
<name>A0A9P6Y0U9_RHIOR</name>
<reference evidence="5" key="1">
    <citation type="journal article" date="2020" name="Microb. Genom.">
        <title>Genetic diversity of clinical and environmental Mucorales isolates obtained from an investigation of mucormycosis cases among solid organ transplant recipients.</title>
        <authorList>
            <person name="Nguyen M.H."/>
            <person name="Kaul D."/>
            <person name="Muto C."/>
            <person name="Cheng S.J."/>
            <person name="Richter R.A."/>
            <person name="Bruno V.M."/>
            <person name="Liu G."/>
            <person name="Beyhan S."/>
            <person name="Sundermann A.J."/>
            <person name="Mounaud S."/>
            <person name="Pasculle A.W."/>
            <person name="Nierman W.C."/>
            <person name="Driscoll E."/>
            <person name="Cumbie R."/>
            <person name="Clancy C.J."/>
            <person name="Dupont C.L."/>
        </authorList>
    </citation>
    <scope>NUCLEOTIDE SEQUENCE</scope>
    <source>
        <strain evidence="5">GL16</strain>
    </source>
</reference>
<dbReference type="PROSITE" id="PS51084">
    <property type="entry name" value="HIT_2"/>
    <property type="match status" value="1"/>
</dbReference>
<feature type="short sequence motif" description="Histidine triad motif" evidence="2 3">
    <location>
        <begin position="334"/>
        <end position="338"/>
    </location>
</feature>
<proteinExistence type="predicted"/>
<protein>
    <recommendedName>
        <fullName evidence="4">HIT domain-containing protein</fullName>
    </recommendedName>
</protein>
<evidence type="ECO:0000313" key="6">
    <source>
        <dbReference type="Proteomes" id="UP000717996"/>
    </source>
</evidence>
<evidence type="ECO:0000313" key="5">
    <source>
        <dbReference type="EMBL" id="KAG1536456.1"/>
    </source>
</evidence>
<dbReference type="Proteomes" id="UP000717996">
    <property type="component" value="Unassembled WGS sequence"/>
</dbReference>
<evidence type="ECO:0000256" key="2">
    <source>
        <dbReference type="PIRSR" id="PIRSR601310-3"/>
    </source>
</evidence>
<dbReference type="EMBL" id="JAANIT010002432">
    <property type="protein sequence ID" value="KAG1536456.1"/>
    <property type="molecule type" value="Genomic_DNA"/>
</dbReference>
<dbReference type="Gene3D" id="3.30.428.10">
    <property type="entry name" value="HIT-like"/>
    <property type="match status" value="1"/>
</dbReference>
<dbReference type="InterPro" id="IPR001310">
    <property type="entry name" value="Histidine_triad_HIT"/>
</dbReference>